<keyword evidence="6" id="KW-1185">Reference proteome</keyword>
<dbReference type="SMART" id="SM00354">
    <property type="entry name" value="HTH_LACI"/>
    <property type="match status" value="1"/>
</dbReference>
<evidence type="ECO:0000313" key="5">
    <source>
        <dbReference type="EMBL" id="MFC3690047.1"/>
    </source>
</evidence>
<dbReference type="Pfam" id="PF00356">
    <property type="entry name" value="LacI"/>
    <property type="match status" value="1"/>
</dbReference>
<dbReference type="PRINTS" id="PR00036">
    <property type="entry name" value="HTHLACI"/>
</dbReference>
<dbReference type="Gene3D" id="3.40.50.2300">
    <property type="match status" value="2"/>
</dbReference>
<evidence type="ECO:0000256" key="2">
    <source>
        <dbReference type="ARBA" id="ARBA00023125"/>
    </source>
</evidence>
<dbReference type="Proteomes" id="UP001595685">
    <property type="component" value="Unassembled WGS sequence"/>
</dbReference>
<dbReference type="InterPro" id="IPR000843">
    <property type="entry name" value="HTH_LacI"/>
</dbReference>
<dbReference type="EMBL" id="JBHRWW010000015">
    <property type="protein sequence ID" value="MFC3690047.1"/>
    <property type="molecule type" value="Genomic_DNA"/>
</dbReference>
<dbReference type="Gene3D" id="1.10.260.40">
    <property type="entry name" value="lambda repressor-like DNA-binding domains"/>
    <property type="match status" value="1"/>
</dbReference>
<feature type="domain" description="HTH lacI-type" evidence="4">
    <location>
        <begin position="16"/>
        <end position="70"/>
    </location>
</feature>
<dbReference type="PROSITE" id="PS00356">
    <property type="entry name" value="HTH_LACI_1"/>
    <property type="match status" value="1"/>
</dbReference>
<dbReference type="SUPFAM" id="SSF53822">
    <property type="entry name" value="Periplasmic binding protein-like I"/>
    <property type="match status" value="1"/>
</dbReference>
<comment type="caution">
    <text evidence="5">The sequence shown here is derived from an EMBL/GenBank/DDBJ whole genome shotgun (WGS) entry which is preliminary data.</text>
</comment>
<dbReference type="RefSeq" id="WP_340292818.1">
    <property type="nucleotide sequence ID" value="NZ_JBBEOI010000084.1"/>
</dbReference>
<evidence type="ECO:0000256" key="1">
    <source>
        <dbReference type="ARBA" id="ARBA00023015"/>
    </source>
</evidence>
<keyword evidence="1" id="KW-0805">Transcription regulation</keyword>
<name>A0ABV7WL24_9MICO</name>
<reference evidence="6" key="1">
    <citation type="journal article" date="2019" name="Int. J. Syst. Evol. Microbiol.">
        <title>The Global Catalogue of Microorganisms (GCM) 10K type strain sequencing project: providing services to taxonomists for standard genome sequencing and annotation.</title>
        <authorList>
            <consortium name="The Broad Institute Genomics Platform"/>
            <consortium name="The Broad Institute Genome Sequencing Center for Infectious Disease"/>
            <person name="Wu L."/>
            <person name="Ma J."/>
        </authorList>
    </citation>
    <scope>NUCLEOTIDE SEQUENCE [LARGE SCALE GENOMIC DNA]</scope>
    <source>
        <strain evidence="6">NCAIM B.02333</strain>
    </source>
</reference>
<proteinExistence type="predicted"/>
<evidence type="ECO:0000313" key="6">
    <source>
        <dbReference type="Proteomes" id="UP001595685"/>
    </source>
</evidence>
<dbReference type="PANTHER" id="PTHR30146:SF153">
    <property type="entry name" value="LACTOSE OPERON REPRESSOR"/>
    <property type="match status" value="1"/>
</dbReference>
<dbReference type="InterPro" id="IPR046335">
    <property type="entry name" value="LacI/GalR-like_sensor"/>
</dbReference>
<dbReference type="CDD" id="cd06267">
    <property type="entry name" value="PBP1_LacI_sugar_binding-like"/>
    <property type="match status" value="1"/>
</dbReference>
<dbReference type="SUPFAM" id="SSF47413">
    <property type="entry name" value="lambda repressor-like DNA-binding domains"/>
    <property type="match status" value="1"/>
</dbReference>
<gene>
    <name evidence="5" type="ORF">ACFOLH_17000</name>
</gene>
<accession>A0ABV7WL24</accession>
<dbReference type="GO" id="GO:0003677">
    <property type="term" value="F:DNA binding"/>
    <property type="evidence" value="ECO:0007669"/>
    <property type="project" value="UniProtKB-KW"/>
</dbReference>
<dbReference type="InterPro" id="IPR010982">
    <property type="entry name" value="Lambda_DNA-bd_dom_sf"/>
</dbReference>
<dbReference type="PROSITE" id="PS50932">
    <property type="entry name" value="HTH_LACI_2"/>
    <property type="match status" value="1"/>
</dbReference>
<protein>
    <submittedName>
        <fullName evidence="5">LacI family DNA-binding transcriptional regulator</fullName>
    </submittedName>
</protein>
<evidence type="ECO:0000256" key="3">
    <source>
        <dbReference type="ARBA" id="ARBA00023163"/>
    </source>
</evidence>
<keyword evidence="2 5" id="KW-0238">DNA-binding</keyword>
<dbReference type="CDD" id="cd01392">
    <property type="entry name" value="HTH_LacI"/>
    <property type="match status" value="1"/>
</dbReference>
<organism evidence="5 6">
    <name type="scientific">Aquipuribacter hungaricus</name>
    <dbReference type="NCBI Taxonomy" id="545624"/>
    <lineage>
        <taxon>Bacteria</taxon>
        <taxon>Bacillati</taxon>
        <taxon>Actinomycetota</taxon>
        <taxon>Actinomycetes</taxon>
        <taxon>Micrococcales</taxon>
        <taxon>Intrasporangiaceae</taxon>
        <taxon>Aquipuribacter</taxon>
    </lineage>
</organism>
<dbReference type="Pfam" id="PF13377">
    <property type="entry name" value="Peripla_BP_3"/>
    <property type="match status" value="1"/>
</dbReference>
<dbReference type="InterPro" id="IPR028082">
    <property type="entry name" value="Peripla_BP_I"/>
</dbReference>
<evidence type="ECO:0000259" key="4">
    <source>
        <dbReference type="PROSITE" id="PS50932"/>
    </source>
</evidence>
<sequence>MPPTPGAADRGDLQRVTITDVAQAAGVSVATVSKVINSRYGVAAATSERVQQVIDELGYESSLVARSLRSHRTNVIGILVAEFEPFSTEILKGTSRAIAGTGYELLAYSGGGRSGAVAGWERRYLSRLSGTLIDGAILVTPTVVETGSQVPVVAIDPHAGPAHMPTVDSDNFQGAVLATEHLLALGHRRIGFLSGREDLESSRLREEGYRTALGRAGVPVDESLVRVGDYRQESATGPARELLGLTERPTAVFAANDLSAIGTMQAAGDLGLSVPRDVSVVGFDNVPESALTTPPLTTVSQPMQRMGSEAVTLLIQLMSGTDPIRTHVRLPVELVVRGSTARP</sequence>
<dbReference type="PANTHER" id="PTHR30146">
    <property type="entry name" value="LACI-RELATED TRANSCRIPTIONAL REPRESSOR"/>
    <property type="match status" value="1"/>
</dbReference>
<keyword evidence="3" id="KW-0804">Transcription</keyword>